<name>Q096Y1_STIAD</name>
<comment type="caution">
    <text evidence="6">The sequence shown here is derived from an EMBL/GenBank/DDBJ whole genome shotgun (WGS) entry which is preliminary data.</text>
</comment>
<keyword evidence="3" id="KW-0560">Oxidoreductase</keyword>
<dbReference type="Pfam" id="PF13360">
    <property type="entry name" value="PQQ_2"/>
    <property type="match status" value="1"/>
</dbReference>
<proteinExistence type="inferred from homology"/>
<dbReference type="GO" id="GO:0016491">
    <property type="term" value="F:oxidoreductase activity"/>
    <property type="evidence" value="ECO:0007669"/>
    <property type="project" value="UniProtKB-KW"/>
</dbReference>
<evidence type="ECO:0000313" key="6">
    <source>
        <dbReference type="EMBL" id="EAU67797.1"/>
    </source>
</evidence>
<comment type="similarity">
    <text evidence="2">Belongs to the bacterial PQQ dehydrogenase family.</text>
</comment>
<dbReference type="EMBL" id="AAMD01000027">
    <property type="protein sequence ID" value="EAU67797.1"/>
    <property type="molecule type" value="Genomic_DNA"/>
</dbReference>
<dbReference type="SMART" id="SM00564">
    <property type="entry name" value="PQQ"/>
    <property type="match status" value="5"/>
</dbReference>
<sequence length="559" mass="58942">MMNRRLTCIVTVVCALGSAACTDDKEKCEAPATSVQERHGWPMAGFDQSASGHNPWEQRLSRETISRLEVEWVFDTARAGQPVRPIHATAVIDEEGTTYVGDFAGTFFAIDSAGMLRWSFAADAPTAELAGLFPPELGPPTAAPFIGAAALAADRPYVVAGDANGRIYARDLKTGAEVWTKRGLNPNPLGGVSGNSITLIGDTVLIGMSSLENYAFVLTSAGLPVQCCSHRGALVALDLATGEERWRYNVVEAAQPLPSSAAPFVLGPAGGDIWSQPSYDPETNTVYISTGQNLSPTAEGLSTATSDAIIAVDFRTGQPKWVRQFTQNDIWAVGVPNPNPATGQLVDMDLGDAPKIYRLPGGQKVVGAGQKDGRYHVVDAQTGEVVRTTLQLPPRNDLGGFQTGGAVADGYVYQHGLGATDGFSTCNQGLCAYQGFEGRVLALSPDGTQVRWSVSIPGSPLVTGLAVANGLVYFQSPVEEAVPLTDARQWGLYAVDTDSGAVLKRLTFPGRAIGSPAVADGHLYVTTGNAALSAFGFEQEGSVMRLGVPDCANSRRAKH</sequence>
<evidence type="ECO:0000259" key="4">
    <source>
        <dbReference type="Pfam" id="PF01011"/>
    </source>
</evidence>
<dbReference type="InterPro" id="IPR011047">
    <property type="entry name" value="Quinoprotein_ADH-like_sf"/>
</dbReference>
<comment type="cofactor">
    <cofactor evidence="1">
        <name>pyrroloquinoline quinone</name>
        <dbReference type="ChEBI" id="CHEBI:58442"/>
    </cofactor>
</comment>
<evidence type="ECO:0000256" key="3">
    <source>
        <dbReference type="ARBA" id="ARBA00023002"/>
    </source>
</evidence>
<dbReference type="PROSITE" id="PS51257">
    <property type="entry name" value="PROKAR_LIPOPROTEIN"/>
    <property type="match status" value="1"/>
</dbReference>
<gene>
    <name evidence="6" type="ORF">STIAU_5009</name>
</gene>
<dbReference type="Pfam" id="PF01011">
    <property type="entry name" value="PQQ"/>
    <property type="match status" value="1"/>
</dbReference>
<accession>Q096Y1</accession>
<dbReference type="RefSeq" id="WP_002612695.1">
    <property type="nucleotide sequence ID" value="NC_014623.1"/>
</dbReference>
<dbReference type="OrthoDB" id="9794322at2"/>
<evidence type="ECO:0000256" key="2">
    <source>
        <dbReference type="ARBA" id="ARBA00008156"/>
    </source>
</evidence>
<dbReference type="InterPro" id="IPR015943">
    <property type="entry name" value="WD40/YVTN_repeat-like_dom_sf"/>
</dbReference>
<evidence type="ECO:0000313" key="7">
    <source>
        <dbReference type="Proteomes" id="UP000032702"/>
    </source>
</evidence>
<feature type="domain" description="Pyrrolo-quinoline quinone repeat" evidence="4">
    <location>
        <begin position="41"/>
        <end position="386"/>
    </location>
</feature>
<dbReference type="InterPro" id="IPR002372">
    <property type="entry name" value="PQQ_rpt_dom"/>
</dbReference>
<dbReference type="PANTHER" id="PTHR32303:SF10">
    <property type="entry name" value="OUTER MEMBRANE PROTEIN ASSEMBLY FACTOR BAMB"/>
    <property type="match status" value="1"/>
</dbReference>
<reference evidence="6 7" key="1">
    <citation type="submission" date="2006-04" db="EMBL/GenBank/DDBJ databases">
        <authorList>
            <person name="Nierman W.C."/>
        </authorList>
    </citation>
    <scope>NUCLEOTIDE SEQUENCE [LARGE SCALE GENOMIC DNA]</scope>
    <source>
        <strain evidence="6 7">DW4/3-1</strain>
    </source>
</reference>
<dbReference type="SUPFAM" id="SSF50998">
    <property type="entry name" value="Quinoprotein alcohol dehydrogenase-like"/>
    <property type="match status" value="2"/>
</dbReference>
<dbReference type="Gene3D" id="2.140.10.10">
    <property type="entry name" value="Quinoprotein alcohol dehydrogenase-like superfamily"/>
    <property type="match status" value="1"/>
</dbReference>
<dbReference type="Gene3D" id="2.130.10.10">
    <property type="entry name" value="YVTN repeat-like/Quinoprotein amine dehydrogenase"/>
    <property type="match status" value="1"/>
</dbReference>
<dbReference type="AlphaFoldDB" id="Q096Y1"/>
<protein>
    <submittedName>
        <fullName evidence="6">Polyvinylalcohol dehydrogenase, putative</fullName>
    </submittedName>
</protein>
<organism evidence="6 7">
    <name type="scientific">Stigmatella aurantiaca (strain DW4/3-1)</name>
    <dbReference type="NCBI Taxonomy" id="378806"/>
    <lineage>
        <taxon>Bacteria</taxon>
        <taxon>Pseudomonadati</taxon>
        <taxon>Myxococcota</taxon>
        <taxon>Myxococcia</taxon>
        <taxon>Myxococcales</taxon>
        <taxon>Cystobacterineae</taxon>
        <taxon>Archangiaceae</taxon>
        <taxon>Stigmatella</taxon>
    </lineage>
</organism>
<dbReference type="InterPro" id="IPR018391">
    <property type="entry name" value="PQQ_b-propeller_rpt"/>
</dbReference>
<dbReference type="Proteomes" id="UP000032702">
    <property type="component" value="Unassembled WGS sequence"/>
</dbReference>
<feature type="domain" description="Pyrrolo-quinoline quinone repeat" evidence="5">
    <location>
        <begin position="437"/>
        <end position="535"/>
    </location>
</feature>
<dbReference type="PANTHER" id="PTHR32303">
    <property type="entry name" value="QUINOPROTEIN ALCOHOL DEHYDROGENASE (CYTOCHROME C)"/>
    <property type="match status" value="1"/>
</dbReference>
<evidence type="ECO:0000259" key="5">
    <source>
        <dbReference type="Pfam" id="PF13360"/>
    </source>
</evidence>
<evidence type="ECO:0000256" key="1">
    <source>
        <dbReference type="ARBA" id="ARBA00001931"/>
    </source>
</evidence>